<evidence type="ECO:0000256" key="5">
    <source>
        <dbReference type="ARBA" id="ARBA00022737"/>
    </source>
</evidence>
<dbReference type="PANTHER" id="PTHR13227:SF0">
    <property type="entry name" value="EUKARYOTIC TRANSLATION INITIATION FACTOR 2A"/>
    <property type="match status" value="1"/>
</dbReference>
<dbReference type="OMA" id="RCCAYSP"/>
<evidence type="ECO:0000259" key="9">
    <source>
        <dbReference type="Pfam" id="PF08662"/>
    </source>
</evidence>
<evidence type="ECO:0000256" key="8">
    <source>
        <dbReference type="SAM" id="MobiDB-lite"/>
    </source>
</evidence>
<dbReference type="GO" id="GO:0003743">
    <property type="term" value="F:translation initiation factor activity"/>
    <property type="evidence" value="ECO:0000318"/>
    <property type="project" value="GO_Central"/>
</dbReference>
<comment type="similarity">
    <text evidence="1">Belongs to the WD repeat EIF2A family.</text>
</comment>
<reference evidence="11" key="1">
    <citation type="journal article" date="2017" name="Cell">
        <title>Insights into land plant evolution garnered from the Marchantia polymorpha genome.</title>
        <authorList>
            <person name="Bowman J.L."/>
            <person name="Kohchi T."/>
            <person name="Yamato K.T."/>
            <person name="Jenkins J."/>
            <person name="Shu S."/>
            <person name="Ishizaki K."/>
            <person name="Yamaoka S."/>
            <person name="Nishihama R."/>
            <person name="Nakamura Y."/>
            <person name="Berger F."/>
            <person name="Adam C."/>
            <person name="Aki S.S."/>
            <person name="Althoff F."/>
            <person name="Araki T."/>
            <person name="Arteaga-Vazquez M.A."/>
            <person name="Balasubrmanian S."/>
            <person name="Barry K."/>
            <person name="Bauer D."/>
            <person name="Boehm C.R."/>
            <person name="Briginshaw L."/>
            <person name="Caballero-Perez J."/>
            <person name="Catarino B."/>
            <person name="Chen F."/>
            <person name="Chiyoda S."/>
            <person name="Chovatia M."/>
            <person name="Davies K.M."/>
            <person name="Delmans M."/>
            <person name="Demura T."/>
            <person name="Dierschke T."/>
            <person name="Dolan L."/>
            <person name="Dorantes-Acosta A.E."/>
            <person name="Eklund D.M."/>
            <person name="Florent S.N."/>
            <person name="Flores-Sandoval E."/>
            <person name="Fujiyama A."/>
            <person name="Fukuzawa H."/>
            <person name="Galik B."/>
            <person name="Grimanelli D."/>
            <person name="Grimwood J."/>
            <person name="Grossniklaus U."/>
            <person name="Hamada T."/>
            <person name="Haseloff J."/>
            <person name="Hetherington A.J."/>
            <person name="Higo A."/>
            <person name="Hirakawa Y."/>
            <person name="Hundley H.N."/>
            <person name="Ikeda Y."/>
            <person name="Inoue K."/>
            <person name="Inoue S.I."/>
            <person name="Ishida S."/>
            <person name="Jia Q."/>
            <person name="Kakita M."/>
            <person name="Kanazawa T."/>
            <person name="Kawai Y."/>
            <person name="Kawashima T."/>
            <person name="Kennedy M."/>
            <person name="Kinose K."/>
            <person name="Kinoshita T."/>
            <person name="Kohara Y."/>
            <person name="Koide E."/>
            <person name="Komatsu K."/>
            <person name="Kopischke S."/>
            <person name="Kubo M."/>
            <person name="Kyozuka J."/>
            <person name="Lagercrantz U."/>
            <person name="Lin S.S."/>
            <person name="Lindquist E."/>
            <person name="Lipzen A.M."/>
            <person name="Lu C.W."/>
            <person name="De Luna E."/>
            <person name="Martienssen R.A."/>
            <person name="Minamino N."/>
            <person name="Mizutani M."/>
            <person name="Mizutani M."/>
            <person name="Mochizuki N."/>
            <person name="Monte I."/>
            <person name="Mosher R."/>
            <person name="Nagasaki H."/>
            <person name="Nakagami H."/>
            <person name="Naramoto S."/>
            <person name="Nishitani K."/>
            <person name="Ohtani M."/>
            <person name="Okamoto T."/>
            <person name="Okumura M."/>
            <person name="Phillips J."/>
            <person name="Pollak B."/>
            <person name="Reinders A."/>
            <person name="Rovekamp M."/>
            <person name="Sano R."/>
            <person name="Sawa S."/>
            <person name="Schmid M.W."/>
            <person name="Shirakawa M."/>
            <person name="Solano R."/>
            <person name="Spunde A."/>
            <person name="Suetsugu N."/>
            <person name="Sugano S."/>
            <person name="Sugiyama A."/>
            <person name="Sun R."/>
            <person name="Suzuki Y."/>
            <person name="Takenaka M."/>
            <person name="Takezawa D."/>
            <person name="Tomogane H."/>
            <person name="Tsuzuki M."/>
            <person name="Ueda T."/>
            <person name="Umeda M."/>
            <person name="Ward J.M."/>
            <person name="Watanabe Y."/>
            <person name="Yazaki K."/>
            <person name="Yokoyama R."/>
            <person name="Yoshitake Y."/>
            <person name="Yotsui I."/>
            <person name="Zachgo S."/>
            <person name="Schmutz J."/>
        </authorList>
    </citation>
    <scope>NUCLEOTIDE SEQUENCE [LARGE SCALE GENOMIC DNA]</scope>
    <source>
        <strain evidence="11">Tak-1</strain>
    </source>
</reference>
<sequence length="493" mass="54300">MTSAPPLSFFVRGPEGLSLLLGPPFDGEVGKKIEKFSCSAAKFTSDGSKLAVTTSEAVVIYDANSCKEVLKLPMPGATATAFSPLGTYLQTFQKPTGQEKNLTLWDLKTGSIAFQLFQKTQSKSNWPAIQFSDDETLACRLVTNEVHFYDGKDFQKGIIDKLRVPGIAGAQLSHAPGSHIAAYVPEIKGAPASARIYKVSDVSQGEPLARRSFFKSNTAQLIWNKGSTGLLVLATSDVDKTNQSYYGETRLHFLTTNGKHEGSVPLNKDGPIHDVQWSPSGEEFIVVYGFMPARITLFNKECKSLFDFGSGPYNTVRWNPHGHFICFAGFGNLPGDMAFWDRQTLKLLGSTKAACSVTSEWSADGRYFMTATTAPRLQVDNGIKFFKYDGKLYHEMKFDKLYQAEWQPAAVELYPERPPSPNSRVVEKKQESKPVQPAKPTAYRPPNASNSAAVKAQLFGEEEKPPGGSLSKSAMKNRRRRASKQKESSNDDN</sequence>
<dbReference type="GO" id="GO:0000049">
    <property type="term" value="F:tRNA binding"/>
    <property type="evidence" value="ECO:0000318"/>
    <property type="project" value="GO_Central"/>
</dbReference>
<dbReference type="OrthoDB" id="2194683at2759"/>
<dbReference type="PIRSF" id="PIRSF017222">
    <property type="entry name" value="eIF2A"/>
    <property type="match status" value="1"/>
</dbReference>
<protein>
    <recommendedName>
        <fullName evidence="2">Eukaryotic translation initiation factor 2A</fullName>
    </recommendedName>
</protein>
<evidence type="ECO:0000256" key="3">
    <source>
        <dbReference type="ARBA" id="ARBA00022540"/>
    </source>
</evidence>
<evidence type="ECO:0000256" key="7">
    <source>
        <dbReference type="ARBA" id="ARBA00022917"/>
    </source>
</evidence>
<dbReference type="GO" id="GO:0003729">
    <property type="term" value="F:mRNA binding"/>
    <property type="evidence" value="ECO:0000318"/>
    <property type="project" value="GO_Central"/>
</dbReference>
<dbReference type="InterPro" id="IPR011387">
    <property type="entry name" value="TIF2A"/>
</dbReference>
<proteinExistence type="inferred from homology"/>
<dbReference type="InterPro" id="IPR015943">
    <property type="entry name" value="WD40/YVTN_repeat-like_dom_sf"/>
</dbReference>
<dbReference type="SUPFAM" id="SSF69322">
    <property type="entry name" value="Tricorn protease domain 2"/>
    <property type="match status" value="1"/>
</dbReference>
<evidence type="ECO:0000256" key="1">
    <source>
        <dbReference type="ARBA" id="ARBA00009573"/>
    </source>
</evidence>
<feature type="compositionally biased region" description="Basic and acidic residues" evidence="8">
    <location>
        <begin position="484"/>
        <end position="493"/>
    </location>
</feature>
<dbReference type="Pfam" id="PF08662">
    <property type="entry name" value="eIF2A"/>
    <property type="match status" value="1"/>
</dbReference>
<name>A0A2R6XJV4_MARPO</name>
<dbReference type="Gramene" id="Mp4g10950.1">
    <property type="protein sequence ID" value="Mp4g10950.1.cds"/>
    <property type="gene ID" value="Mp4g10950"/>
</dbReference>
<dbReference type="GO" id="GO:0006417">
    <property type="term" value="P:regulation of translation"/>
    <property type="evidence" value="ECO:0007669"/>
    <property type="project" value="UniProtKB-KW"/>
</dbReference>
<evidence type="ECO:0000256" key="4">
    <source>
        <dbReference type="ARBA" id="ARBA00022574"/>
    </source>
</evidence>
<dbReference type="Gene3D" id="2.130.10.10">
    <property type="entry name" value="YVTN repeat-like/Quinoprotein amine dehydrogenase"/>
    <property type="match status" value="2"/>
</dbReference>
<gene>
    <name evidence="10" type="ORF">MARPO_0011s0080</name>
</gene>
<keyword evidence="3" id="KW-0396">Initiation factor</keyword>
<evidence type="ECO:0000256" key="2">
    <source>
        <dbReference type="ARBA" id="ARBA00013819"/>
    </source>
</evidence>
<keyword evidence="4" id="KW-0853">WD repeat</keyword>
<keyword evidence="5" id="KW-0677">Repeat</keyword>
<keyword evidence="11" id="KW-1185">Reference proteome</keyword>
<evidence type="ECO:0000313" key="10">
    <source>
        <dbReference type="EMBL" id="PTQ46398.1"/>
    </source>
</evidence>
<feature type="domain" description="Translation initiation factor beta propellor-like" evidence="9">
    <location>
        <begin position="211"/>
        <end position="404"/>
    </location>
</feature>
<organism evidence="10 11">
    <name type="scientific">Marchantia polymorpha</name>
    <name type="common">Common liverwort</name>
    <name type="synonym">Marchantia aquatica</name>
    <dbReference type="NCBI Taxonomy" id="3197"/>
    <lineage>
        <taxon>Eukaryota</taxon>
        <taxon>Viridiplantae</taxon>
        <taxon>Streptophyta</taxon>
        <taxon>Embryophyta</taxon>
        <taxon>Marchantiophyta</taxon>
        <taxon>Marchantiopsida</taxon>
        <taxon>Marchantiidae</taxon>
        <taxon>Marchantiales</taxon>
        <taxon>Marchantiaceae</taxon>
        <taxon>Marchantia</taxon>
    </lineage>
</organism>
<dbReference type="Proteomes" id="UP000244005">
    <property type="component" value="Unassembled WGS sequence"/>
</dbReference>
<keyword evidence="6" id="KW-0810">Translation regulation</keyword>
<evidence type="ECO:0000313" key="11">
    <source>
        <dbReference type="Proteomes" id="UP000244005"/>
    </source>
</evidence>
<dbReference type="AlphaFoldDB" id="A0A2R6XJV4"/>
<dbReference type="InterPro" id="IPR013979">
    <property type="entry name" value="TIF_beta_prop-like"/>
</dbReference>
<dbReference type="GO" id="GO:0043022">
    <property type="term" value="F:ribosome binding"/>
    <property type="evidence" value="ECO:0000318"/>
    <property type="project" value="GO_Central"/>
</dbReference>
<dbReference type="PANTHER" id="PTHR13227">
    <property type="entry name" value="EUKARYOTIC TRANSLATION INITIATION FACTOR 2A"/>
    <property type="match status" value="1"/>
</dbReference>
<keyword evidence="7" id="KW-0648">Protein biosynthesis</keyword>
<feature type="region of interest" description="Disordered" evidence="8">
    <location>
        <begin position="414"/>
        <end position="493"/>
    </location>
</feature>
<accession>A0A2R6XJV4</accession>
<dbReference type="EMBL" id="KZ772683">
    <property type="protein sequence ID" value="PTQ46398.1"/>
    <property type="molecule type" value="Genomic_DNA"/>
</dbReference>
<evidence type="ECO:0000256" key="6">
    <source>
        <dbReference type="ARBA" id="ARBA00022845"/>
    </source>
</evidence>